<evidence type="ECO:0000313" key="11">
    <source>
        <dbReference type="Proteomes" id="UP000747110"/>
    </source>
</evidence>
<dbReference type="InterPro" id="IPR013657">
    <property type="entry name" value="SCL35B1-4/HUT1"/>
</dbReference>
<dbReference type="PANTHER" id="PTHR10778">
    <property type="entry name" value="SOLUTE CARRIER FAMILY 35 MEMBER B"/>
    <property type="match status" value="1"/>
</dbReference>
<protein>
    <submittedName>
        <fullName evidence="9">Uncharacterized protein</fullName>
    </submittedName>
</protein>
<keyword evidence="11" id="KW-1185">Reference proteome</keyword>
<evidence type="ECO:0000313" key="8">
    <source>
        <dbReference type="EMBL" id="GIL79824.1"/>
    </source>
</evidence>
<dbReference type="OrthoDB" id="568473at2759"/>
<dbReference type="GO" id="GO:0046964">
    <property type="term" value="F:3'-phosphoadenosine 5'-phosphosulfate transmembrane transporter activity"/>
    <property type="evidence" value="ECO:0007669"/>
    <property type="project" value="TreeGrafter"/>
</dbReference>
<evidence type="ECO:0000256" key="7">
    <source>
        <dbReference type="SAM" id="Phobius"/>
    </source>
</evidence>
<dbReference type="Pfam" id="PF08449">
    <property type="entry name" value="UAA"/>
    <property type="match status" value="1"/>
</dbReference>
<gene>
    <name evidence="8" type="ORF">Vretifemale_9103</name>
    <name evidence="9" type="ORF">Vretimale_12445</name>
</gene>
<accession>A0A8J4LSJ6</accession>
<dbReference type="GO" id="GO:0005789">
    <property type="term" value="C:endoplasmic reticulum membrane"/>
    <property type="evidence" value="ECO:0007669"/>
    <property type="project" value="TreeGrafter"/>
</dbReference>
<feature type="transmembrane region" description="Helical" evidence="7">
    <location>
        <begin position="82"/>
        <end position="102"/>
    </location>
</feature>
<dbReference type="AlphaFoldDB" id="A0A8J4LSJ6"/>
<comment type="similarity">
    <text evidence="2">Belongs to the nucleotide-sugar transporter family. UDP-galactose:UMP antiporter (TC 2.A.7.11) subfamily.</text>
</comment>
<feature type="transmembrane region" description="Helical" evidence="7">
    <location>
        <begin position="329"/>
        <end position="357"/>
    </location>
</feature>
<comment type="subcellular location">
    <subcellularLocation>
        <location evidence="1">Membrane</location>
        <topology evidence="1">Multi-pass membrane protein</topology>
    </subcellularLocation>
</comment>
<feature type="transmembrane region" description="Helical" evidence="7">
    <location>
        <begin position="253"/>
        <end position="275"/>
    </location>
</feature>
<evidence type="ECO:0000313" key="10">
    <source>
        <dbReference type="Proteomes" id="UP000722791"/>
    </source>
</evidence>
<proteinExistence type="inferred from homology"/>
<comment type="caution">
    <text evidence="9">The sequence shown here is derived from an EMBL/GenBank/DDBJ whole genome shotgun (WGS) entry which is preliminary data.</text>
</comment>
<feature type="transmembrane region" description="Helical" evidence="7">
    <location>
        <begin position="170"/>
        <end position="189"/>
    </location>
</feature>
<name>A0A8J4LSJ6_9CHLO</name>
<keyword evidence="4 7" id="KW-0812">Transmembrane</keyword>
<sequence>MERNGPLKNFLGNHPKQRRAFKQAVHTTAGGRVWAYCLSRDMLYDVAGLVVVTGALLVYGVLQERIVTFGFGHNKEVFEHSIFLVLCNRLVTCAIALGYLVISRTATAPAAPLHSYAAVSLTNVIATACQYEALRYVSFAIQTLAKSAKALPVMLWSTLYMRKIFKMTEYLHATTITIGCSVFVLTGHVRSRVADAEMARQAVRGVGLGMSSDAALVVVGGGLMALYLFVDGLTSTWQDSMFRGYPVNVCDQVLYTTSFSMLLSLVGCIATHQLFPAIAFLQRNPEAIWWILALSAASAVVQLVISWTIKRYGAVVFATIMTTRQFFSILLSCMVFLTPLTIGQWAGTLLVFGAIYYKAAQKCSEHQYLHIADKEEDDPPGPLEGDTEQHKVPLLEGIAVRHNPDERRHTTEPQV</sequence>
<dbReference type="SUPFAM" id="SSF103481">
    <property type="entry name" value="Multidrug resistance efflux transporter EmrE"/>
    <property type="match status" value="1"/>
</dbReference>
<dbReference type="EMBL" id="BNCP01000016">
    <property type="protein sequence ID" value="GIL79824.1"/>
    <property type="molecule type" value="Genomic_DNA"/>
</dbReference>
<dbReference type="InterPro" id="IPR037185">
    <property type="entry name" value="EmrE-like"/>
</dbReference>
<evidence type="ECO:0000256" key="6">
    <source>
        <dbReference type="ARBA" id="ARBA00023136"/>
    </source>
</evidence>
<keyword evidence="3" id="KW-0813">Transport</keyword>
<dbReference type="GO" id="GO:0000139">
    <property type="term" value="C:Golgi membrane"/>
    <property type="evidence" value="ECO:0007669"/>
    <property type="project" value="TreeGrafter"/>
</dbReference>
<dbReference type="Proteomes" id="UP000747110">
    <property type="component" value="Unassembled WGS sequence"/>
</dbReference>
<organism evidence="9 10">
    <name type="scientific">Volvox reticuliferus</name>
    <dbReference type="NCBI Taxonomy" id="1737510"/>
    <lineage>
        <taxon>Eukaryota</taxon>
        <taxon>Viridiplantae</taxon>
        <taxon>Chlorophyta</taxon>
        <taxon>core chlorophytes</taxon>
        <taxon>Chlorophyceae</taxon>
        <taxon>CS clade</taxon>
        <taxon>Chlamydomonadales</taxon>
        <taxon>Volvocaceae</taxon>
        <taxon>Volvox</taxon>
    </lineage>
</organism>
<keyword evidence="6 7" id="KW-0472">Membrane</keyword>
<evidence type="ECO:0000256" key="2">
    <source>
        <dbReference type="ARBA" id="ARBA00008349"/>
    </source>
</evidence>
<dbReference type="PANTHER" id="PTHR10778:SF13">
    <property type="entry name" value="ADENOSINE 3'-PHOSPHO 5'-PHOSPHOSULFATE TRANSPORTER 1"/>
    <property type="match status" value="1"/>
</dbReference>
<evidence type="ECO:0000256" key="5">
    <source>
        <dbReference type="ARBA" id="ARBA00022989"/>
    </source>
</evidence>
<keyword evidence="5 7" id="KW-1133">Transmembrane helix</keyword>
<dbReference type="Proteomes" id="UP000722791">
    <property type="component" value="Unassembled WGS sequence"/>
</dbReference>
<evidence type="ECO:0000256" key="3">
    <source>
        <dbReference type="ARBA" id="ARBA00022448"/>
    </source>
</evidence>
<feature type="transmembrane region" description="Helical" evidence="7">
    <location>
        <begin position="214"/>
        <end position="233"/>
    </location>
</feature>
<dbReference type="EMBL" id="BNCQ01000027">
    <property type="protein sequence ID" value="GIM08435.1"/>
    <property type="molecule type" value="Genomic_DNA"/>
</dbReference>
<feature type="transmembrane region" description="Helical" evidence="7">
    <location>
        <begin position="287"/>
        <end position="309"/>
    </location>
</feature>
<evidence type="ECO:0000256" key="1">
    <source>
        <dbReference type="ARBA" id="ARBA00004141"/>
    </source>
</evidence>
<evidence type="ECO:0000256" key="4">
    <source>
        <dbReference type="ARBA" id="ARBA00022692"/>
    </source>
</evidence>
<reference evidence="9" key="1">
    <citation type="journal article" date="2021" name="Proc. Natl. Acad. Sci. U.S.A.">
        <title>Three genomes in the algal genus Volvox reveal the fate of a haploid sex-determining region after a transition to homothallism.</title>
        <authorList>
            <person name="Yamamoto K."/>
            <person name="Hamaji T."/>
            <person name="Kawai-Toyooka H."/>
            <person name="Matsuzaki R."/>
            <person name="Takahashi F."/>
            <person name="Nishimura Y."/>
            <person name="Kawachi M."/>
            <person name="Noguchi H."/>
            <person name="Minakuchi Y."/>
            <person name="Umen J.G."/>
            <person name="Toyoda A."/>
            <person name="Nozaki H."/>
        </authorList>
    </citation>
    <scope>NUCLEOTIDE SEQUENCE</scope>
    <source>
        <strain evidence="9">NIES-3785</strain>
        <strain evidence="8">NIES-3786</strain>
    </source>
</reference>
<evidence type="ECO:0000313" key="9">
    <source>
        <dbReference type="EMBL" id="GIM08435.1"/>
    </source>
</evidence>
<feature type="transmembrane region" description="Helical" evidence="7">
    <location>
        <begin position="42"/>
        <end position="62"/>
    </location>
</feature>